<name>A0A0A9C1Y8_ARUDO</name>
<dbReference type="EMBL" id="GBRH01228329">
    <property type="protein sequence ID" value="JAD69566.1"/>
    <property type="molecule type" value="Transcribed_RNA"/>
</dbReference>
<organism evidence="1">
    <name type="scientific">Arundo donax</name>
    <name type="common">Giant reed</name>
    <name type="synonym">Donax arundinaceus</name>
    <dbReference type="NCBI Taxonomy" id="35708"/>
    <lineage>
        <taxon>Eukaryota</taxon>
        <taxon>Viridiplantae</taxon>
        <taxon>Streptophyta</taxon>
        <taxon>Embryophyta</taxon>
        <taxon>Tracheophyta</taxon>
        <taxon>Spermatophyta</taxon>
        <taxon>Magnoliopsida</taxon>
        <taxon>Liliopsida</taxon>
        <taxon>Poales</taxon>
        <taxon>Poaceae</taxon>
        <taxon>PACMAD clade</taxon>
        <taxon>Arundinoideae</taxon>
        <taxon>Arundineae</taxon>
        <taxon>Arundo</taxon>
    </lineage>
</organism>
<evidence type="ECO:0000313" key="1">
    <source>
        <dbReference type="EMBL" id="JAD69566.1"/>
    </source>
</evidence>
<proteinExistence type="predicted"/>
<sequence>MKQHQLSLIDVSCHMTLADQNSNLRLQKLECNRSLY</sequence>
<dbReference type="AlphaFoldDB" id="A0A0A9C1Y8"/>
<protein>
    <submittedName>
        <fullName evidence="1">Uncharacterized protein</fullName>
    </submittedName>
</protein>
<accession>A0A0A9C1Y8</accession>
<reference evidence="1" key="2">
    <citation type="journal article" date="2015" name="Data Brief">
        <title>Shoot transcriptome of the giant reed, Arundo donax.</title>
        <authorList>
            <person name="Barrero R.A."/>
            <person name="Guerrero F.D."/>
            <person name="Moolhuijzen P."/>
            <person name="Goolsby J.A."/>
            <person name="Tidwell J."/>
            <person name="Bellgard S.E."/>
            <person name="Bellgard M.I."/>
        </authorList>
    </citation>
    <scope>NUCLEOTIDE SEQUENCE</scope>
    <source>
        <tissue evidence="1">Shoot tissue taken approximately 20 cm above the soil surface</tissue>
    </source>
</reference>
<reference evidence="1" key="1">
    <citation type="submission" date="2014-09" db="EMBL/GenBank/DDBJ databases">
        <authorList>
            <person name="Magalhaes I.L.F."/>
            <person name="Oliveira U."/>
            <person name="Santos F.R."/>
            <person name="Vidigal T.H.D.A."/>
            <person name="Brescovit A.D."/>
            <person name="Santos A.J."/>
        </authorList>
    </citation>
    <scope>NUCLEOTIDE SEQUENCE</scope>
    <source>
        <tissue evidence="1">Shoot tissue taken approximately 20 cm above the soil surface</tissue>
    </source>
</reference>